<sequence>MAAAAALRCFLPGLAMGSGFVGPSSSSRGRHAATEAAPAASLGHRTRVDFPILHQEFGGAKLVYFDNGATSQKPSSIMKTLDESYQFGSLFMGLSNIKQGDEILLTVAEHHSAIVPWQFVSQKTGATLKYVGLTKEEVPDIEQLKGLLSNKTKMVVVRHVPNVLGSMLSIEEIVPWSKRVGAKVLVDACQSVPHMPVDVLKLGADFLVASSHKMCGPTGVGFMHGTLEMSSMEPFLGGGEMIEDVFNEKSTYAEPPSRKSWQLISMKAFFLFQMSGYMVLRLPKLITVLLYALSMLRMFILQTLQILLIPSMA</sequence>
<feature type="chain" id="PRO_5044861901" description="Aminotransferase class V domain-containing protein" evidence="3">
    <location>
        <begin position="18"/>
        <end position="313"/>
    </location>
</feature>
<feature type="domain" description="Aminotransferase class V" evidence="4">
    <location>
        <begin position="94"/>
        <end position="258"/>
    </location>
</feature>
<keyword evidence="3" id="KW-0732">Signal</keyword>
<keyword evidence="2" id="KW-0472">Membrane</keyword>
<feature type="signal peptide" evidence="3">
    <location>
        <begin position="1"/>
        <end position="17"/>
    </location>
</feature>
<evidence type="ECO:0000313" key="5">
    <source>
        <dbReference type="EMBL" id="CAL4962276.1"/>
    </source>
</evidence>
<dbReference type="AlphaFoldDB" id="A0ABC8ZNX6"/>
<protein>
    <recommendedName>
        <fullName evidence="4">Aminotransferase class V domain-containing protein</fullName>
    </recommendedName>
</protein>
<gene>
    <name evidence="5" type="ORF">URODEC1_LOCUS45532</name>
</gene>
<dbReference type="Pfam" id="PF00266">
    <property type="entry name" value="Aminotran_5"/>
    <property type="match status" value="1"/>
</dbReference>
<dbReference type="PANTHER" id="PTHR43586:SF8">
    <property type="entry name" value="CYSTEINE DESULFURASE 1, CHLOROPLASTIC"/>
    <property type="match status" value="1"/>
</dbReference>
<name>A0ABC8ZNX6_9POAL</name>
<feature type="transmembrane region" description="Helical" evidence="2">
    <location>
        <begin position="287"/>
        <end position="309"/>
    </location>
</feature>
<evidence type="ECO:0000256" key="3">
    <source>
        <dbReference type="SAM" id="SignalP"/>
    </source>
</evidence>
<dbReference type="InterPro" id="IPR000192">
    <property type="entry name" value="Aminotrans_V_dom"/>
</dbReference>
<evidence type="ECO:0000313" key="6">
    <source>
        <dbReference type="Proteomes" id="UP001497457"/>
    </source>
</evidence>
<dbReference type="PANTHER" id="PTHR43586">
    <property type="entry name" value="CYSTEINE DESULFURASE"/>
    <property type="match status" value="1"/>
</dbReference>
<keyword evidence="2" id="KW-0812">Transmembrane</keyword>
<dbReference type="EMBL" id="OZ075129">
    <property type="protein sequence ID" value="CAL4962276.1"/>
    <property type="molecule type" value="Genomic_DNA"/>
</dbReference>
<accession>A0ABC8ZNX6</accession>
<proteinExistence type="predicted"/>
<dbReference type="SUPFAM" id="SSF53383">
    <property type="entry name" value="PLP-dependent transferases"/>
    <property type="match status" value="1"/>
</dbReference>
<organism evidence="5 6">
    <name type="scientific">Urochloa decumbens</name>
    <dbReference type="NCBI Taxonomy" id="240449"/>
    <lineage>
        <taxon>Eukaryota</taxon>
        <taxon>Viridiplantae</taxon>
        <taxon>Streptophyta</taxon>
        <taxon>Embryophyta</taxon>
        <taxon>Tracheophyta</taxon>
        <taxon>Spermatophyta</taxon>
        <taxon>Magnoliopsida</taxon>
        <taxon>Liliopsida</taxon>
        <taxon>Poales</taxon>
        <taxon>Poaceae</taxon>
        <taxon>PACMAD clade</taxon>
        <taxon>Panicoideae</taxon>
        <taxon>Panicodae</taxon>
        <taxon>Paniceae</taxon>
        <taxon>Melinidinae</taxon>
        <taxon>Urochloa</taxon>
    </lineage>
</organism>
<evidence type="ECO:0000256" key="1">
    <source>
        <dbReference type="ARBA" id="ARBA00022898"/>
    </source>
</evidence>
<dbReference type="InterPro" id="IPR015424">
    <property type="entry name" value="PyrdxlP-dep_Trfase"/>
</dbReference>
<dbReference type="Proteomes" id="UP001497457">
    <property type="component" value="Chromosome 19rd"/>
</dbReference>
<keyword evidence="2" id="KW-1133">Transmembrane helix</keyword>
<keyword evidence="6" id="KW-1185">Reference proteome</keyword>
<evidence type="ECO:0000256" key="2">
    <source>
        <dbReference type="SAM" id="Phobius"/>
    </source>
</evidence>
<reference evidence="5 6" key="2">
    <citation type="submission" date="2024-10" db="EMBL/GenBank/DDBJ databases">
        <authorList>
            <person name="Ryan C."/>
        </authorList>
    </citation>
    <scope>NUCLEOTIDE SEQUENCE [LARGE SCALE GENOMIC DNA]</scope>
</reference>
<reference evidence="6" key="1">
    <citation type="submission" date="2024-06" db="EMBL/GenBank/DDBJ databases">
        <authorList>
            <person name="Ryan C."/>
        </authorList>
    </citation>
    <scope>NUCLEOTIDE SEQUENCE [LARGE SCALE GENOMIC DNA]</scope>
</reference>
<dbReference type="Gene3D" id="3.40.640.10">
    <property type="entry name" value="Type I PLP-dependent aspartate aminotransferase-like (Major domain)"/>
    <property type="match status" value="1"/>
</dbReference>
<dbReference type="InterPro" id="IPR015421">
    <property type="entry name" value="PyrdxlP-dep_Trfase_major"/>
</dbReference>
<keyword evidence="1" id="KW-0663">Pyridoxal phosphate</keyword>
<evidence type="ECO:0000259" key="4">
    <source>
        <dbReference type="Pfam" id="PF00266"/>
    </source>
</evidence>